<gene>
    <name evidence="1" type="ORF">A4U43_C03F30750</name>
</gene>
<sequence length="109" mass="12270">LHIWRGKLELLGCTQAICPQLSLSGVLPNMYIWKSLLLYQKGCGNGGGELKIACWCPCVFFLSIFRKQFLDKISENEMNFGQFAQDLHECVMKTLLNFGGISTADLFDC</sequence>
<dbReference type="Gramene" id="ONK76665">
    <property type="protein sequence ID" value="ONK76665"/>
    <property type="gene ID" value="A4U43_C03F30750"/>
</dbReference>
<proteinExistence type="predicted"/>
<dbReference type="AlphaFoldDB" id="A0A5P1FE79"/>
<evidence type="ECO:0000313" key="2">
    <source>
        <dbReference type="Proteomes" id="UP000243459"/>
    </source>
</evidence>
<protein>
    <submittedName>
        <fullName evidence="1">Uncharacterized protein</fullName>
    </submittedName>
</protein>
<organism evidence="1 2">
    <name type="scientific">Asparagus officinalis</name>
    <name type="common">Garden asparagus</name>
    <dbReference type="NCBI Taxonomy" id="4686"/>
    <lineage>
        <taxon>Eukaryota</taxon>
        <taxon>Viridiplantae</taxon>
        <taxon>Streptophyta</taxon>
        <taxon>Embryophyta</taxon>
        <taxon>Tracheophyta</taxon>
        <taxon>Spermatophyta</taxon>
        <taxon>Magnoliopsida</taxon>
        <taxon>Liliopsida</taxon>
        <taxon>Asparagales</taxon>
        <taxon>Asparagaceae</taxon>
        <taxon>Asparagoideae</taxon>
        <taxon>Asparagus</taxon>
    </lineage>
</organism>
<reference evidence="2" key="1">
    <citation type="journal article" date="2017" name="Nat. Commun.">
        <title>The asparagus genome sheds light on the origin and evolution of a young Y chromosome.</title>
        <authorList>
            <person name="Harkess A."/>
            <person name="Zhou J."/>
            <person name="Xu C."/>
            <person name="Bowers J.E."/>
            <person name="Van der Hulst R."/>
            <person name="Ayyampalayam S."/>
            <person name="Mercati F."/>
            <person name="Riccardi P."/>
            <person name="McKain M.R."/>
            <person name="Kakrana A."/>
            <person name="Tang H."/>
            <person name="Ray J."/>
            <person name="Groenendijk J."/>
            <person name="Arikit S."/>
            <person name="Mathioni S.M."/>
            <person name="Nakano M."/>
            <person name="Shan H."/>
            <person name="Telgmann-Rauber A."/>
            <person name="Kanno A."/>
            <person name="Yue Z."/>
            <person name="Chen H."/>
            <person name="Li W."/>
            <person name="Chen Y."/>
            <person name="Xu X."/>
            <person name="Zhang Y."/>
            <person name="Luo S."/>
            <person name="Chen H."/>
            <person name="Gao J."/>
            <person name="Mao Z."/>
            <person name="Pires J.C."/>
            <person name="Luo M."/>
            <person name="Kudrna D."/>
            <person name="Wing R.A."/>
            <person name="Meyers B.C."/>
            <person name="Yi K."/>
            <person name="Kong H."/>
            <person name="Lavrijsen P."/>
            <person name="Sunseri F."/>
            <person name="Falavigna A."/>
            <person name="Ye Y."/>
            <person name="Leebens-Mack J.H."/>
            <person name="Chen G."/>
        </authorList>
    </citation>
    <scope>NUCLEOTIDE SEQUENCE [LARGE SCALE GENOMIC DNA]</scope>
    <source>
        <strain evidence="2">cv. DH0086</strain>
    </source>
</reference>
<dbReference type="Proteomes" id="UP000243459">
    <property type="component" value="Chromosome 3"/>
</dbReference>
<accession>A0A5P1FE79</accession>
<evidence type="ECO:0000313" key="1">
    <source>
        <dbReference type="EMBL" id="ONK76665.1"/>
    </source>
</evidence>
<feature type="non-terminal residue" evidence="1">
    <location>
        <position position="1"/>
    </location>
</feature>
<keyword evidence="2" id="KW-1185">Reference proteome</keyword>
<name>A0A5P1FE79_ASPOF</name>
<dbReference type="EMBL" id="CM007383">
    <property type="protein sequence ID" value="ONK76665.1"/>
    <property type="molecule type" value="Genomic_DNA"/>
</dbReference>